<keyword evidence="3" id="KW-1185">Reference proteome</keyword>
<reference evidence="2 3" key="1">
    <citation type="submission" date="2016-02" db="EMBL/GenBank/DDBJ databases">
        <title>Draft genome sequence of Polaribacter atrinae KACC17473.</title>
        <authorList>
            <person name="Shin S.-K."/>
            <person name="Yi H."/>
        </authorList>
    </citation>
    <scope>NUCLEOTIDE SEQUENCE [LARGE SCALE GENOMIC DNA]</scope>
    <source>
        <strain evidence="2 3">KACC 17473</strain>
    </source>
</reference>
<feature type="region of interest" description="Disordered" evidence="1">
    <location>
        <begin position="234"/>
        <end position="264"/>
    </location>
</feature>
<sequence>MKMKKNKLPNLLKTGILLFGISILLWNCQNIIDNEKVNLEKSVIDYGISKEKLLNLKTTKRVAAKIKGSKKSNSLLNKTTAGELTFEELVERLNLENTYYSLTDSTEVLSAPVKTLGNYKRVLFSVTTGEINNSYLLTYPNPQDTKTFYVSNLYGKLLQKVVIQPNGIGKVVSYSSNNTLAKGDFCGDQTVYETCSSGSHSFQNEDTVWECDYWTDLSSGTPPSLFTISGDCGGSSGGGSPSNDDTSGNPTNTGGGVSTAPSGGGGLPTNLEQECVASLDCEECDLPGDLNRDCTIDEYEGCRMLGYSDEVCVCSVNGGNIDECTFDEQVFIDDSFKDNSCLKSVYDKMGKATKFKEYLQNFKNGMSVADLRFTTDDNFSGNEDADYHNAMAITKPPLANNEIKIKFNTDTSTTGNILNKPDVFKAVSMIHEVIHAEMYRKMLDAMIVAQANGTTLDWTDLTYDEFRQYIDVTLQNKYFGIWDYYVRYDDNDDTPDNGQHQQMAQHYRDIVKQALTDYDPTLTEEQKEALSWIGLNEANIVAWQNLDEDPNLNTQQEQAAINTTITQIKNTFPNECN</sequence>
<gene>
    <name evidence="2" type="ORF">LPB303_17000</name>
</gene>
<dbReference type="STRING" id="1333662.LPB303_17000"/>
<dbReference type="Proteomes" id="UP000076923">
    <property type="component" value="Unassembled WGS sequence"/>
</dbReference>
<evidence type="ECO:0000313" key="2">
    <source>
        <dbReference type="EMBL" id="OAD39724.1"/>
    </source>
</evidence>
<proteinExistence type="predicted"/>
<protein>
    <submittedName>
        <fullName evidence="2">Uncharacterized protein</fullName>
    </submittedName>
</protein>
<name>A0A176SVL1_9FLAO</name>
<dbReference type="EMBL" id="LVWE01000103">
    <property type="protein sequence ID" value="OAD39724.1"/>
    <property type="molecule type" value="Genomic_DNA"/>
</dbReference>
<evidence type="ECO:0000256" key="1">
    <source>
        <dbReference type="SAM" id="MobiDB-lite"/>
    </source>
</evidence>
<evidence type="ECO:0000313" key="3">
    <source>
        <dbReference type="Proteomes" id="UP000076923"/>
    </source>
</evidence>
<accession>A0A176SVL1</accession>
<dbReference type="AlphaFoldDB" id="A0A176SVL1"/>
<feature type="compositionally biased region" description="Gly residues" evidence="1">
    <location>
        <begin position="253"/>
        <end position="264"/>
    </location>
</feature>
<comment type="caution">
    <text evidence="2">The sequence shown here is derived from an EMBL/GenBank/DDBJ whole genome shotgun (WGS) entry which is preliminary data.</text>
</comment>
<organism evidence="2 3">
    <name type="scientific">Polaribacter atrinae</name>
    <dbReference type="NCBI Taxonomy" id="1333662"/>
    <lineage>
        <taxon>Bacteria</taxon>
        <taxon>Pseudomonadati</taxon>
        <taxon>Bacteroidota</taxon>
        <taxon>Flavobacteriia</taxon>
        <taxon>Flavobacteriales</taxon>
        <taxon>Flavobacteriaceae</taxon>
    </lineage>
</organism>